<dbReference type="AlphaFoldDB" id="A0A5C4SII4"/>
<feature type="transmembrane region" description="Helical" evidence="4">
    <location>
        <begin position="381"/>
        <end position="404"/>
    </location>
</feature>
<dbReference type="SUPFAM" id="SSF103473">
    <property type="entry name" value="MFS general substrate transporter"/>
    <property type="match status" value="1"/>
</dbReference>
<dbReference type="Pfam" id="PF07690">
    <property type="entry name" value="MFS_1"/>
    <property type="match status" value="1"/>
</dbReference>
<accession>A0A5C4SII4</accession>
<dbReference type="GO" id="GO:0022857">
    <property type="term" value="F:transmembrane transporter activity"/>
    <property type="evidence" value="ECO:0007669"/>
    <property type="project" value="InterPro"/>
</dbReference>
<feature type="transmembrane region" description="Helical" evidence="4">
    <location>
        <begin position="136"/>
        <end position="157"/>
    </location>
</feature>
<evidence type="ECO:0000313" key="7">
    <source>
        <dbReference type="Proteomes" id="UP000308713"/>
    </source>
</evidence>
<feature type="transmembrane region" description="Helical" evidence="4">
    <location>
        <begin position="102"/>
        <end position="124"/>
    </location>
</feature>
<feature type="transmembrane region" description="Helical" evidence="4">
    <location>
        <begin position="12"/>
        <end position="29"/>
    </location>
</feature>
<feature type="transmembrane region" description="Helical" evidence="4">
    <location>
        <begin position="49"/>
        <end position="69"/>
    </location>
</feature>
<dbReference type="PANTHER" id="PTHR11360">
    <property type="entry name" value="MONOCARBOXYLATE TRANSPORTER"/>
    <property type="match status" value="1"/>
</dbReference>
<keyword evidence="2 4" id="KW-1133">Transmembrane helix</keyword>
<sequence>MKTKKLKNRWLIAASAVGIHISIGSVYAYSVMTNPVKDVFDVDGSVIKWAFKIAILLLGLSAAFLGRWVEKVGPKVSGTTAGLFYGFGILGSGFAVQLESLTLFYLCYGVIGGIGLGLGYITPVSTLVKWFPDRRGLATGMAIMGFGFAALIFGPVMQSLFDSVGVSNAFYILGIIYMILILSSARYIERPPEGYMPEGFKPGEGKTIKADMANIDANASLKTPRFYYIWIMMFINISCGIAIISAASPMMQEKLNYTPMEAAGIVGLIGVFNGLGRIMWSTLSDYLGRANTFIIFFGFQILAFYFLPEITMELAFLIVLFTVITMYGGGFATLPAFLGDLFGTKQLGAIHGMVLAAWGLAGVVGPTIYDMVKNATGSLDTTLHVFAGLFVIALIVSILMKITVVKAYKKMNLKTEAANKKLKFA</sequence>
<reference evidence="6 7" key="1">
    <citation type="submission" date="2019-05" db="EMBL/GenBank/DDBJ databases">
        <title>Tamlana fucoidanivorans sp. nov., isolated from the surface of algae collected from Fujian province in China.</title>
        <authorList>
            <person name="Li J."/>
        </authorList>
    </citation>
    <scope>NUCLEOTIDE SEQUENCE [LARGE SCALE GENOMIC DNA]</scope>
    <source>
        <strain evidence="6 7">CW2-9</strain>
    </source>
</reference>
<keyword evidence="7" id="KW-1185">Reference proteome</keyword>
<evidence type="ECO:0000256" key="2">
    <source>
        <dbReference type="ARBA" id="ARBA00022989"/>
    </source>
</evidence>
<feature type="transmembrane region" description="Helical" evidence="4">
    <location>
        <begin position="262"/>
        <end position="280"/>
    </location>
</feature>
<dbReference type="PANTHER" id="PTHR11360:SF317">
    <property type="entry name" value="MAJOR FACILITATOR SUPERFAMILY (MFS) PROFILE DOMAIN-CONTAINING PROTEIN-RELATED"/>
    <property type="match status" value="1"/>
</dbReference>
<feature type="transmembrane region" description="Helical" evidence="4">
    <location>
        <begin position="350"/>
        <end position="369"/>
    </location>
</feature>
<feature type="transmembrane region" description="Helical" evidence="4">
    <location>
        <begin position="292"/>
        <end position="308"/>
    </location>
</feature>
<feature type="transmembrane region" description="Helical" evidence="4">
    <location>
        <begin position="314"/>
        <end position="338"/>
    </location>
</feature>
<proteinExistence type="predicted"/>
<feature type="transmembrane region" description="Helical" evidence="4">
    <location>
        <begin position="169"/>
        <end position="188"/>
    </location>
</feature>
<dbReference type="InterPro" id="IPR050327">
    <property type="entry name" value="Proton-linked_MCT"/>
</dbReference>
<evidence type="ECO:0000259" key="5">
    <source>
        <dbReference type="PROSITE" id="PS50850"/>
    </source>
</evidence>
<dbReference type="Proteomes" id="UP000308713">
    <property type="component" value="Unassembled WGS sequence"/>
</dbReference>
<gene>
    <name evidence="6" type="ORF">FGF67_11245</name>
</gene>
<name>A0A5C4SII4_9FLAO</name>
<evidence type="ECO:0000313" key="6">
    <source>
        <dbReference type="EMBL" id="TNJ43486.1"/>
    </source>
</evidence>
<evidence type="ECO:0000256" key="3">
    <source>
        <dbReference type="ARBA" id="ARBA00023136"/>
    </source>
</evidence>
<comment type="caution">
    <text evidence="6">The sequence shown here is derived from an EMBL/GenBank/DDBJ whole genome shotgun (WGS) entry which is preliminary data.</text>
</comment>
<dbReference type="InterPro" id="IPR011701">
    <property type="entry name" value="MFS"/>
</dbReference>
<dbReference type="CDD" id="cd17353">
    <property type="entry name" value="MFS_OFA_like"/>
    <property type="match status" value="1"/>
</dbReference>
<dbReference type="InterPro" id="IPR036259">
    <property type="entry name" value="MFS_trans_sf"/>
</dbReference>
<protein>
    <submittedName>
        <fullName evidence="6">OFA family MFS transporter</fullName>
    </submittedName>
</protein>
<keyword evidence="1 4" id="KW-0812">Transmembrane</keyword>
<evidence type="ECO:0000256" key="4">
    <source>
        <dbReference type="SAM" id="Phobius"/>
    </source>
</evidence>
<dbReference type="RefSeq" id="WP_139697793.1">
    <property type="nucleotide sequence ID" value="NZ_CP074074.1"/>
</dbReference>
<dbReference type="OrthoDB" id="9793415at2"/>
<feature type="transmembrane region" description="Helical" evidence="4">
    <location>
        <begin position="227"/>
        <end position="250"/>
    </location>
</feature>
<feature type="transmembrane region" description="Helical" evidence="4">
    <location>
        <begin position="76"/>
        <end position="96"/>
    </location>
</feature>
<evidence type="ECO:0000256" key="1">
    <source>
        <dbReference type="ARBA" id="ARBA00022692"/>
    </source>
</evidence>
<dbReference type="PROSITE" id="PS50850">
    <property type="entry name" value="MFS"/>
    <property type="match status" value="1"/>
</dbReference>
<keyword evidence="3 4" id="KW-0472">Membrane</keyword>
<dbReference type="Gene3D" id="1.20.1250.20">
    <property type="entry name" value="MFS general substrate transporter like domains"/>
    <property type="match status" value="2"/>
</dbReference>
<dbReference type="EMBL" id="VDCS01000010">
    <property type="protein sequence ID" value="TNJ43486.1"/>
    <property type="molecule type" value="Genomic_DNA"/>
</dbReference>
<feature type="domain" description="Major facilitator superfamily (MFS) profile" evidence="5">
    <location>
        <begin position="11"/>
        <end position="405"/>
    </location>
</feature>
<dbReference type="InterPro" id="IPR020846">
    <property type="entry name" value="MFS_dom"/>
</dbReference>
<organism evidence="6 7">
    <name type="scientific">Allotamlana fucoidanivorans</name>
    <dbReference type="NCBI Taxonomy" id="2583814"/>
    <lineage>
        <taxon>Bacteria</taxon>
        <taxon>Pseudomonadati</taxon>
        <taxon>Bacteroidota</taxon>
        <taxon>Flavobacteriia</taxon>
        <taxon>Flavobacteriales</taxon>
        <taxon>Flavobacteriaceae</taxon>
        <taxon>Allotamlana</taxon>
    </lineage>
</organism>